<comment type="similarity">
    <text evidence="2">Belongs to the multi antimicrobial extrusion (MATE) (TC 2.A.66.1) family.</text>
</comment>
<accession>A0A5C3QIR1</accession>
<feature type="transmembrane region" description="Helical" evidence="7">
    <location>
        <begin position="366"/>
        <end position="392"/>
    </location>
</feature>
<dbReference type="PANTHER" id="PTHR11206">
    <property type="entry name" value="MULTIDRUG RESISTANCE PROTEIN"/>
    <property type="match status" value="1"/>
</dbReference>
<feature type="transmembrane region" description="Helical" evidence="7">
    <location>
        <begin position="428"/>
        <end position="449"/>
    </location>
</feature>
<dbReference type="NCBIfam" id="TIGR00797">
    <property type="entry name" value="matE"/>
    <property type="match status" value="1"/>
</dbReference>
<gene>
    <name evidence="8" type="ORF">BDV98DRAFT_566419</name>
</gene>
<feature type="transmembrane region" description="Helical" evidence="7">
    <location>
        <begin position="211"/>
        <end position="234"/>
    </location>
</feature>
<dbReference type="GO" id="GO:1990961">
    <property type="term" value="P:xenobiotic detoxification by transmembrane export across the plasma membrane"/>
    <property type="evidence" value="ECO:0007669"/>
    <property type="project" value="InterPro"/>
</dbReference>
<evidence type="ECO:0000256" key="2">
    <source>
        <dbReference type="ARBA" id="ARBA00010199"/>
    </source>
</evidence>
<protein>
    <submittedName>
        <fullName evidence="8">MATE efflux family protein</fullName>
    </submittedName>
</protein>
<evidence type="ECO:0000313" key="9">
    <source>
        <dbReference type="Proteomes" id="UP000305067"/>
    </source>
</evidence>
<keyword evidence="4 7" id="KW-1133">Transmembrane helix</keyword>
<feature type="transmembrane region" description="Helical" evidence="7">
    <location>
        <begin position="272"/>
        <end position="295"/>
    </location>
</feature>
<name>A0A5C3QIR1_9AGAR</name>
<evidence type="ECO:0000256" key="3">
    <source>
        <dbReference type="ARBA" id="ARBA00022692"/>
    </source>
</evidence>
<evidence type="ECO:0000256" key="6">
    <source>
        <dbReference type="SAM" id="MobiDB-lite"/>
    </source>
</evidence>
<feature type="transmembrane region" description="Helical" evidence="7">
    <location>
        <begin position="530"/>
        <end position="550"/>
    </location>
</feature>
<evidence type="ECO:0000256" key="5">
    <source>
        <dbReference type="ARBA" id="ARBA00023136"/>
    </source>
</evidence>
<dbReference type="Proteomes" id="UP000305067">
    <property type="component" value="Unassembled WGS sequence"/>
</dbReference>
<feature type="transmembrane region" description="Helical" evidence="7">
    <location>
        <begin position="307"/>
        <end position="332"/>
    </location>
</feature>
<feature type="transmembrane region" description="Helical" evidence="7">
    <location>
        <begin position="240"/>
        <end position="260"/>
    </location>
</feature>
<sequence>MSSTYAHYQIPASLPSDYAILSRYTPAVDDQENDDEPNDTYDAGISCRRGSFPTSYSGRPLRPTMGSAPSPSALVSEQNTEFTPLLGIHEMAPPNLNDLPTQGIPLVTPDEDEQATFWHLVMQELPVLAKFSLPVFGTHLLEYTLVVASVISIGHLSTTALAAITLGSMTASVTGLSIIQGFTSALDTMLPSAWTSDQPELVGLWSQRMGVVMAFCLVPIYAIWFNAESILLFLKQDPEVARLAALYLKWMSLGLPAYALNAISRRYFQSQGLFTVPTRIILVVAPLNIVLNYFLVWGPSWCRLGFIGAPLSTAISFNVIAVLSVIYGIFYTSPVAWYPVGRRSFTNLGVLVQLGLAGVAQTSSEWWAWELVSLAASLLGPVVLACQSVLLVSASSTFQAPFALSVATSVRIGNLLGEGHARRAEVSAMAAVLLSLVVSAISSALFMIFKNKWAYIFNSDPEVVSLVSSMMPLLALFQVFDGITAITGGVFRARGKQFTGALLNLSAYYVFGIPLGIWLCFSFNLGLHGLWLGLTFALIYCSIAGLALTWNTDWHHEQRKAAARVEAERLAQLQERHSKRHSTILEADEEAPLLS</sequence>
<dbReference type="AlphaFoldDB" id="A0A5C3QIR1"/>
<feature type="transmembrane region" description="Helical" evidence="7">
    <location>
        <begin position="140"/>
        <end position="164"/>
    </location>
</feature>
<dbReference type="InterPro" id="IPR045069">
    <property type="entry name" value="MATE_euk"/>
</dbReference>
<dbReference type="GO" id="GO:0015297">
    <property type="term" value="F:antiporter activity"/>
    <property type="evidence" value="ECO:0007669"/>
    <property type="project" value="InterPro"/>
</dbReference>
<reference evidence="8 9" key="1">
    <citation type="journal article" date="2019" name="Nat. Ecol. Evol.">
        <title>Megaphylogeny resolves global patterns of mushroom evolution.</title>
        <authorList>
            <person name="Varga T."/>
            <person name="Krizsan K."/>
            <person name="Foldi C."/>
            <person name="Dima B."/>
            <person name="Sanchez-Garcia M."/>
            <person name="Sanchez-Ramirez S."/>
            <person name="Szollosi G.J."/>
            <person name="Szarkandi J.G."/>
            <person name="Papp V."/>
            <person name="Albert L."/>
            <person name="Andreopoulos W."/>
            <person name="Angelini C."/>
            <person name="Antonin V."/>
            <person name="Barry K.W."/>
            <person name="Bougher N.L."/>
            <person name="Buchanan P."/>
            <person name="Buyck B."/>
            <person name="Bense V."/>
            <person name="Catcheside P."/>
            <person name="Chovatia M."/>
            <person name="Cooper J."/>
            <person name="Damon W."/>
            <person name="Desjardin D."/>
            <person name="Finy P."/>
            <person name="Geml J."/>
            <person name="Haridas S."/>
            <person name="Hughes K."/>
            <person name="Justo A."/>
            <person name="Karasinski D."/>
            <person name="Kautmanova I."/>
            <person name="Kiss B."/>
            <person name="Kocsube S."/>
            <person name="Kotiranta H."/>
            <person name="LaButti K.M."/>
            <person name="Lechner B.E."/>
            <person name="Liimatainen K."/>
            <person name="Lipzen A."/>
            <person name="Lukacs Z."/>
            <person name="Mihaltcheva S."/>
            <person name="Morgado L.N."/>
            <person name="Niskanen T."/>
            <person name="Noordeloos M.E."/>
            <person name="Ohm R.A."/>
            <person name="Ortiz-Santana B."/>
            <person name="Ovrebo C."/>
            <person name="Racz N."/>
            <person name="Riley R."/>
            <person name="Savchenko A."/>
            <person name="Shiryaev A."/>
            <person name="Soop K."/>
            <person name="Spirin V."/>
            <person name="Szebenyi C."/>
            <person name="Tomsovsky M."/>
            <person name="Tulloss R.E."/>
            <person name="Uehling J."/>
            <person name="Grigoriev I.V."/>
            <person name="Vagvolgyi C."/>
            <person name="Papp T."/>
            <person name="Martin F.M."/>
            <person name="Miettinen O."/>
            <person name="Hibbett D.S."/>
            <person name="Nagy L.G."/>
        </authorList>
    </citation>
    <scope>NUCLEOTIDE SEQUENCE [LARGE SCALE GENOMIC DNA]</scope>
    <source>
        <strain evidence="8 9">CBS 309.79</strain>
    </source>
</reference>
<feature type="transmembrane region" description="Helical" evidence="7">
    <location>
        <begin position="469"/>
        <end position="491"/>
    </location>
</feature>
<dbReference type="GO" id="GO:0016020">
    <property type="term" value="C:membrane"/>
    <property type="evidence" value="ECO:0007669"/>
    <property type="project" value="UniProtKB-SubCell"/>
</dbReference>
<dbReference type="GO" id="GO:0042910">
    <property type="term" value="F:xenobiotic transmembrane transporter activity"/>
    <property type="evidence" value="ECO:0007669"/>
    <property type="project" value="InterPro"/>
</dbReference>
<feature type="region of interest" description="Disordered" evidence="6">
    <location>
        <begin position="27"/>
        <end position="46"/>
    </location>
</feature>
<proteinExistence type="inferred from homology"/>
<dbReference type="OrthoDB" id="2126698at2759"/>
<comment type="subcellular location">
    <subcellularLocation>
        <location evidence="1">Membrane</location>
        <topology evidence="1">Multi-pass membrane protein</topology>
    </subcellularLocation>
</comment>
<keyword evidence="5 7" id="KW-0472">Membrane</keyword>
<dbReference type="InterPro" id="IPR002528">
    <property type="entry name" value="MATE_fam"/>
</dbReference>
<evidence type="ECO:0000256" key="1">
    <source>
        <dbReference type="ARBA" id="ARBA00004141"/>
    </source>
</evidence>
<keyword evidence="3 7" id="KW-0812">Transmembrane</keyword>
<evidence type="ECO:0000256" key="7">
    <source>
        <dbReference type="SAM" id="Phobius"/>
    </source>
</evidence>
<feature type="transmembrane region" description="Helical" evidence="7">
    <location>
        <begin position="503"/>
        <end position="524"/>
    </location>
</feature>
<dbReference type="CDD" id="cd13132">
    <property type="entry name" value="MATE_eukaryotic"/>
    <property type="match status" value="1"/>
</dbReference>
<dbReference type="EMBL" id="ML178823">
    <property type="protein sequence ID" value="TFL01933.1"/>
    <property type="molecule type" value="Genomic_DNA"/>
</dbReference>
<dbReference type="Pfam" id="PF01554">
    <property type="entry name" value="MatE"/>
    <property type="match status" value="2"/>
</dbReference>
<evidence type="ECO:0000313" key="8">
    <source>
        <dbReference type="EMBL" id="TFL01933.1"/>
    </source>
</evidence>
<feature type="compositionally biased region" description="Acidic residues" evidence="6">
    <location>
        <begin position="29"/>
        <end position="39"/>
    </location>
</feature>
<organism evidence="8 9">
    <name type="scientific">Pterulicium gracile</name>
    <dbReference type="NCBI Taxonomy" id="1884261"/>
    <lineage>
        <taxon>Eukaryota</taxon>
        <taxon>Fungi</taxon>
        <taxon>Dikarya</taxon>
        <taxon>Basidiomycota</taxon>
        <taxon>Agaricomycotina</taxon>
        <taxon>Agaricomycetes</taxon>
        <taxon>Agaricomycetidae</taxon>
        <taxon>Agaricales</taxon>
        <taxon>Pleurotineae</taxon>
        <taxon>Pterulaceae</taxon>
        <taxon>Pterulicium</taxon>
    </lineage>
</organism>
<feature type="transmembrane region" description="Helical" evidence="7">
    <location>
        <begin position="170"/>
        <end position="190"/>
    </location>
</feature>
<keyword evidence="9" id="KW-1185">Reference proteome</keyword>
<dbReference type="STRING" id="1884261.A0A5C3QIR1"/>
<evidence type="ECO:0000256" key="4">
    <source>
        <dbReference type="ARBA" id="ARBA00022989"/>
    </source>
</evidence>